<feature type="domain" description="Plasmid replication protein C N-terminal" evidence="1">
    <location>
        <begin position="1"/>
        <end position="92"/>
    </location>
</feature>
<accession>A0A1I3R5W5</accession>
<dbReference type="InterPro" id="IPR005090">
    <property type="entry name" value="RepC_N"/>
</dbReference>
<reference evidence="4" key="1">
    <citation type="submission" date="2016-10" db="EMBL/GenBank/DDBJ databases">
        <authorList>
            <person name="Varghese N."/>
            <person name="Submissions S."/>
        </authorList>
    </citation>
    <scope>NUCLEOTIDE SEQUENCE [LARGE SCALE GENOMIC DNA]</scope>
    <source>
        <strain evidence="4">DSM 21857</strain>
    </source>
</reference>
<dbReference type="GO" id="GO:0006355">
    <property type="term" value="P:regulation of DNA-templated transcription"/>
    <property type="evidence" value="ECO:0007669"/>
    <property type="project" value="UniProtKB-ARBA"/>
</dbReference>
<dbReference type="InterPro" id="IPR021760">
    <property type="entry name" value="RepC_C"/>
</dbReference>
<dbReference type="CDD" id="cd00090">
    <property type="entry name" value="HTH_ARSR"/>
    <property type="match status" value="1"/>
</dbReference>
<sequence length="341" mass="37890">MSPATLRRHLANLVECGLIIRRDSPNGKRYARKSRAGEIEQAYGFDLTPLVARAAEFKQLAEATREARRALRVARESLTICRRDIVKMIETGIDEGVPGNWGRVHLAYQGIVSRLPRTASRELLQAIMSELDELRTEIRDTLETFINSQNLNANESQFDRHIQNSNPESYFESEYSSKDIKEAGSTLEHDNNVHSLPDRKLPLGIVLEACPNLALLARSGRVSNWHDLIAAAELARSMLGISPSAWQEAVLVMGSRDAAVTLGAIYQRQEQISSTGGYLRSLSARARQAKFSTWPMVMALLRAKLDATKTGREGEGVGVLADRPTRSLAIPHCSDFLTKKI</sequence>
<feature type="domain" description="Plasmid replication protein C C-terminal" evidence="2">
    <location>
        <begin position="202"/>
        <end position="302"/>
    </location>
</feature>
<evidence type="ECO:0000313" key="3">
    <source>
        <dbReference type="EMBL" id="SFJ41993.1"/>
    </source>
</evidence>
<dbReference type="Pfam" id="PF03428">
    <property type="entry name" value="RP-C"/>
    <property type="match status" value="1"/>
</dbReference>
<proteinExistence type="predicted"/>
<dbReference type="Proteomes" id="UP000242763">
    <property type="component" value="Unassembled WGS sequence"/>
</dbReference>
<dbReference type="SUPFAM" id="SSF46785">
    <property type="entry name" value="Winged helix' DNA-binding domain"/>
    <property type="match status" value="1"/>
</dbReference>
<evidence type="ECO:0000259" key="2">
    <source>
        <dbReference type="Pfam" id="PF11800"/>
    </source>
</evidence>
<dbReference type="Pfam" id="PF11800">
    <property type="entry name" value="RP-C_C"/>
    <property type="match status" value="1"/>
</dbReference>
<organism evidence="3 4">
    <name type="scientific">Aquamicrobium aerolatum DSM 21857</name>
    <dbReference type="NCBI Taxonomy" id="1121003"/>
    <lineage>
        <taxon>Bacteria</taxon>
        <taxon>Pseudomonadati</taxon>
        <taxon>Pseudomonadota</taxon>
        <taxon>Alphaproteobacteria</taxon>
        <taxon>Hyphomicrobiales</taxon>
        <taxon>Phyllobacteriaceae</taxon>
        <taxon>Aerobium</taxon>
    </lineage>
</organism>
<dbReference type="InterPro" id="IPR011991">
    <property type="entry name" value="ArsR-like_HTH"/>
</dbReference>
<dbReference type="STRING" id="1121003.SAMN03080618_02909"/>
<name>A0A1I3R5W5_9HYPH</name>
<protein>
    <submittedName>
        <fullName evidence="3">Replication initiation protein RepC</fullName>
    </submittedName>
</protein>
<dbReference type="EMBL" id="FORF01000018">
    <property type="protein sequence ID" value="SFJ41993.1"/>
    <property type="molecule type" value="Genomic_DNA"/>
</dbReference>
<dbReference type="InterPro" id="IPR036390">
    <property type="entry name" value="WH_DNA-bd_sf"/>
</dbReference>
<evidence type="ECO:0000259" key="1">
    <source>
        <dbReference type="Pfam" id="PF03428"/>
    </source>
</evidence>
<gene>
    <name evidence="3" type="ORF">SAMN03080618_02909</name>
</gene>
<dbReference type="NCBIfam" id="NF040974">
    <property type="entry name" value="RepABC_RepC"/>
    <property type="match status" value="1"/>
</dbReference>
<dbReference type="OrthoDB" id="7488837at2"/>
<dbReference type="NCBIfam" id="NF010396">
    <property type="entry name" value="PRK13824.1"/>
    <property type="match status" value="1"/>
</dbReference>
<dbReference type="RefSeq" id="WP_091523755.1">
    <property type="nucleotide sequence ID" value="NZ_FORF01000018.1"/>
</dbReference>
<dbReference type="AlphaFoldDB" id="A0A1I3R5W5"/>
<dbReference type="InterPro" id="IPR047611">
    <property type="entry name" value="RepABC_RepC"/>
</dbReference>
<evidence type="ECO:0000313" key="4">
    <source>
        <dbReference type="Proteomes" id="UP000242763"/>
    </source>
</evidence>
<keyword evidence="4" id="KW-1185">Reference proteome</keyword>